<comment type="subcellular location">
    <subcellularLocation>
        <location evidence="1">Membrane</location>
        <topology evidence="1">Multi-pass membrane protein</topology>
    </subcellularLocation>
</comment>
<feature type="transmembrane region" description="Helical" evidence="6">
    <location>
        <begin position="288"/>
        <end position="313"/>
    </location>
</feature>
<comment type="caution">
    <text evidence="8">The sequence shown here is derived from an EMBL/GenBank/DDBJ whole genome shotgun (WGS) entry which is preliminary data.</text>
</comment>
<keyword evidence="3" id="KW-0813">Transport</keyword>
<dbReference type="PANTHER" id="PTHR22950:SF703">
    <property type="entry name" value="AMINO ACID TRANSPORTER TRANSMEMBRANE DOMAIN-CONTAINING PROTEIN"/>
    <property type="match status" value="1"/>
</dbReference>
<keyword evidence="5 6" id="KW-0472">Membrane</keyword>
<dbReference type="AlphaFoldDB" id="A0AAE0C104"/>
<dbReference type="Pfam" id="PF01490">
    <property type="entry name" value="Aa_trans"/>
    <property type="match status" value="1"/>
</dbReference>
<evidence type="ECO:0000259" key="7">
    <source>
        <dbReference type="Pfam" id="PF01490"/>
    </source>
</evidence>
<dbReference type="PANTHER" id="PTHR22950">
    <property type="entry name" value="AMINO ACID TRANSPORTER"/>
    <property type="match status" value="1"/>
</dbReference>
<sequence>MYKASLKEWLRVNSNAVALPTLNTVICTMLGSGILQLPYTLKQGGWMAALIIVVVAVMATYTGKALILCLYRTLRSSTSEPLLEETGQETCRLTSYPAIGYEAFGWIGEVVSQAIHKINQMGVSALFLILAAGFMNEVTGRLGARNWTLICGAMAAAPVLAFPVYREMNWLSLLGVSASVAAIVVVIAVGLQQHFAGEVQDAQYDVIKIKTMPLAFSAIVQSFGGHATFPTIEGDMEHKEKFSATIAAALITLTAAYLPVAFVGYFVYGNEVASPILSSLPQRGFLPILTKIWVAFHVLTAYPILMLDVAIGLQEYARLPSKDEDPRAELMGRVALRSVLVAITIAFAFAVPYFGDVMSLVGATCGTATVFLLPCAFNLKLRWGNLPIWEKLWNVLIFSIGFVGGSIGAYQAFVNLIDNVRSGG</sequence>
<evidence type="ECO:0000256" key="6">
    <source>
        <dbReference type="SAM" id="Phobius"/>
    </source>
</evidence>
<evidence type="ECO:0000256" key="5">
    <source>
        <dbReference type="ARBA" id="ARBA00023136"/>
    </source>
</evidence>
<feature type="transmembrane region" description="Helical" evidence="6">
    <location>
        <begin position="334"/>
        <end position="354"/>
    </location>
</feature>
<feature type="transmembrane region" description="Helical" evidence="6">
    <location>
        <begin position="12"/>
        <end position="34"/>
    </location>
</feature>
<keyword evidence="10" id="KW-1185">Reference proteome</keyword>
<gene>
    <name evidence="9" type="ORF">CYMTET_43455</name>
    <name evidence="8" type="ORF">CYMTET_44958</name>
</gene>
<reference evidence="8" key="2">
    <citation type="submission" date="2023-06" db="EMBL/GenBank/DDBJ databases">
        <title>Long-read-based genome assembly of the green algal bacterivore Cymbomonas tetramitiformis.</title>
        <authorList>
            <person name="Gyaltshen Y."/>
            <person name="Rozenberg A."/>
            <person name="Paasch A."/>
            <person name="Burns J.A."/>
            <person name="Warring S."/>
            <person name="Larson R."/>
            <person name="Maurer-Alcala X."/>
            <person name="Dacks J."/>
            <person name="Kim E."/>
        </authorList>
    </citation>
    <scope>NUCLEOTIDE SEQUENCE</scope>
    <source>
        <strain evidence="8">PLY_AMNH</strain>
    </source>
</reference>
<dbReference type="GO" id="GO:0015179">
    <property type="term" value="F:L-amino acid transmembrane transporter activity"/>
    <property type="evidence" value="ECO:0007669"/>
    <property type="project" value="TreeGrafter"/>
</dbReference>
<feature type="transmembrane region" description="Helical" evidence="6">
    <location>
        <begin position="147"/>
        <end position="165"/>
    </location>
</feature>
<keyword evidence="2 6" id="KW-0812">Transmembrane</keyword>
<evidence type="ECO:0000313" key="8">
    <source>
        <dbReference type="EMBL" id="KAK3245475.1"/>
    </source>
</evidence>
<dbReference type="GO" id="GO:0005774">
    <property type="term" value="C:vacuolar membrane"/>
    <property type="evidence" value="ECO:0007669"/>
    <property type="project" value="TreeGrafter"/>
</dbReference>
<keyword evidence="4 6" id="KW-1133">Transmembrane helix</keyword>
<evidence type="ECO:0000256" key="2">
    <source>
        <dbReference type="ARBA" id="ARBA00022692"/>
    </source>
</evidence>
<feature type="transmembrane region" description="Helical" evidence="6">
    <location>
        <begin position="170"/>
        <end position="191"/>
    </location>
</feature>
<keyword evidence="3" id="KW-0029">Amino-acid transport</keyword>
<dbReference type="EMBL" id="LGRX02029286">
    <property type="protein sequence ID" value="KAK3247036.1"/>
    <property type="molecule type" value="Genomic_DNA"/>
</dbReference>
<reference evidence="8 10" key="1">
    <citation type="journal article" date="2015" name="Genome Biol. Evol.">
        <title>Comparative Genomics of a Bacterivorous Green Alga Reveals Evolutionary Causalities and Consequences of Phago-Mixotrophic Mode of Nutrition.</title>
        <authorList>
            <person name="Burns J.A."/>
            <person name="Paasch A."/>
            <person name="Narechania A."/>
            <person name="Kim E."/>
        </authorList>
    </citation>
    <scope>NUCLEOTIDE SEQUENCE [LARGE SCALE GENOMIC DNA]</scope>
    <source>
        <strain evidence="8">PLY_AMNH</strain>
    </source>
</reference>
<organism evidence="8 10">
    <name type="scientific">Cymbomonas tetramitiformis</name>
    <dbReference type="NCBI Taxonomy" id="36881"/>
    <lineage>
        <taxon>Eukaryota</taxon>
        <taxon>Viridiplantae</taxon>
        <taxon>Chlorophyta</taxon>
        <taxon>Pyramimonadophyceae</taxon>
        <taxon>Pyramimonadales</taxon>
        <taxon>Pyramimonadaceae</taxon>
        <taxon>Cymbomonas</taxon>
    </lineage>
</organism>
<protein>
    <recommendedName>
        <fullName evidence="7">Amino acid transporter transmembrane domain-containing protein</fullName>
    </recommendedName>
</protein>
<feature type="transmembrane region" description="Helical" evidence="6">
    <location>
        <begin position="360"/>
        <end position="381"/>
    </location>
</feature>
<feature type="transmembrane region" description="Helical" evidence="6">
    <location>
        <begin position="244"/>
        <end position="268"/>
    </location>
</feature>
<proteinExistence type="predicted"/>
<accession>A0AAE0C104</accession>
<evidence type="ECO:0000256" key="1">
    <source>
        <dbReference type="ARBA" id="ARBA00004141"/>
    </source>
</evidence>
<name>A0AAE0C104_9CHLO</name>
<evidence type="ECO:0000256" key="4">
    <source>
        <dbReference type="ARBA" id="ARBA00022989"/>
    </source>
</evidence>
<evidence type="ECO:0000256" key="3">
    <source>
        <dbReference type="ARBA" id="ARBA00022970"/>
    </source>
</evidence>
<feature type="domain" description="Amino acid transporter transmembrane" evidence="7">
    <location>
        <begin position="22"/>
        <end position="412"/>
    </location>
</feature>
<dbReference type="InterPro" id="IPR013057">
    <property type="entry name" value="AA_transpt_TM"/>
</dbReference>
<dbReference type="EMBL" id="LGRX02030608">
    <property type="protein sequence ID" value="KAK3245475.1"/>
    <property type="molecule type" value="Genomic_DNA"/>
</dbReference>
<evidence type="ECO:0000313" key="9">
    <source>
        <dbReference type="EMBL" id="KAK3247036.1"/>
    </source>
</evidence>
<dbReference type="Proteomes" id="UP001190700">
    <property type="component" value="Unassembled WGS sequence"/>
</dbReference>
<feature type="transmembrane region" description="Helical" evidence="6">
    <location>
        <begin position="46"/>
        <end position="71"/>
    </location>
</feature>
<evidence type="ECO:0000313" key="10">
    <source>
        <dbReference type="Proteomes" id="UP001190700"/>
    </source>
</evidence>
<feature type="transmembrane region" description="Helical" evidence="6">
    <location>
        <begin position="393"/>
        <end position="413"/>
    </location>
</feature>